<sequence>MTLPGRDIHAIVQEQFRSALPTRLGVAVSGGGDSMALLHLLHECFADIGVEICVATVDHGLRPTSGEEARMVAAEAAKLGLAHDVLQWCDRPIAGQTGNLQEQARNARYTLLTSWARLNDVSVLVLGHTADDQAETLLMRLGRASGVSGLAAMPRSRALDGITLLRPLLEVTREELRSYLRARDLCWVEDPSNEDMRFERVRVRQAMDALAPLGLTVDRLAAVARNMGSAREALDWYTFLAAREMAEVRDGSILMDQRQFRTLPDEIAHRLVVRAVQWVSGAVYPPRREPMAQAKDAVRLGGSFTLGGCRIVTRNRRTWVCREFKPVSETVTAPGKIWDGRWRVFGGDVKGHEIRALGPEGLKQCPDWRSTKTPAAVLEATPAIWNEGTLIAAPLAGNGNGWSAELVQNSEEFFTALLSH</sequence>
<keyword evidence="6" id="KW-0963">Cytoplasm</keyword>
<dbReference type="EMBL" id="CP016364">
    <property type="protein sequence ID" value="APG48136.1"/>
    <property type="molecule type" value="Genomic_DNA"/>
</dbReference>
<keyword evidence="1 6" id="KW-0436">Ligase</keyword>
<dbReference type="KEGG" id="php:PhaeoP97_02759"/>
<keyword evidence="9" id="KW-1185">Reference proteome</keyword>
<dbReference type="GO" id="GO:0032267">
    <property type="term" value="F:tRNA(Ile)-lysidine synthase activity"/>
    <property type="evidence" value="ECO:0007669"/>
    <property type="project" value="UniProtKB-EC"/>
</dbReference>
<feature type="domain" description="tRNA(Ile)-lysidine/2-thiocytidine synthase N-terminal" evidence="7">
    <location>
        <begin position="25"/>
        <end position="205"/>
    </location>
</feature>
<evidence type="ECO:0000256" key="4">
    <source>
        <dbReference type="ARBA" id="ARBA00022840"/>
    </source>
</evidence>
<evidence type="ECO:0000256" key="2">
    <source>
        <dbReference type="ARBA" id="ARBA00022694"/>
    </source>
</evidence>
<comment type="domain">
    <text evidence="6">The N-terminal region contains the highly conserved SGGXDS motif, predicted to be a P-loop motif involved in ATP binding.</text>
</comment>
<evidence type="ECO:0000313" key="8">
    <source>
        <dbReference type="EMBL" id="APG48136.1"/>
    </source>
</evidence>
<evidence type="ECO:0000256" key="1">
    <source>
        <dbReference type="ARBA" id="ARBA00022598"/>
    </source>
</evidence>
<dbReference type="GO" id="GO:0005524">
    <property type="term" value="F:ATP binding"/>
    <property type="evidence" value="ECO:0007669"/>
    <property type="project" value="UniProtKB-UniRule"/>
</dbReference>
<dbReference type="EC" id="6.3.4.19" evidence="6"/>
<evidence type="ECO:0000256" key="3">
    <source>
        <dbReference type="ARBA" id="ARBA00022741"/>
    </source>
</evidence>
<reference evidence="9" key="1">
    <citation type="submission" date="2016-07" db="EMBL/GenBank/DDBJ databases">
        <title>Phaeobacter portensis sp. nov., a tropodithietic acid producing bacterium isolated from a German harbor.</title>
        <authorList>
            <person name="Freese H.M."/>
            <person name="Bunk B."/>
            <person name="Breider S."/>
            <person name="Brinkhoff T."/>
        </authorList>
    </citation>
    <scope>NUCLEOTIDE SEQUENCE [LARGE SCALE GENOMIC DNA]</scope>
    <source>
        <strain evidence="9">P97</strain>
    </source>
</reference>
<keyword evidence="3 6" id="KW-0547">Nucleotide-binding</keyword>
<evidence type="ECO:0000256" key="6">
    <source>
        <dbReference type="HAMAP-Rule" id="MF_01161"/>
    </source>
</evidence>
<comment type="subcellular location">
    <subcellularLocation>
        <location evidence="6">Cytoplasm</location>
    </subcellularLocation>
</comment>
<dbReference type="InterPro" id="IPR012795">
    <property type="entry name" value="tRNA_Ile_lys_synt_N"/>
</dbReference>
<name>A0A1L3I7I3_9RHOB</name>
<protein>
    <recommendedName>
        <fullName evidence="6">tRNA(Ile)-lysidine synthase</fullName>
        <ecNumber evidence="6">6.3.4.19</ecNumber>
    </recommendedName>
    <alternativeName>
        <fullName evidence="6">tRNA(Ile)-2-lysyl-cytidine synthase</fullName>
    </alternativeName>
    <alternativeName>
        <fullName evidence="6">tRNA(Ile)-lysidine synthetase</fullName>
    </alternativeName>
</protein>
<proteinExistence type="inferred from homology"/>
<evidence type="ECO:0000256" key="5">
    <source>
        <dbReference type="ARBA" id="ARBA00048539"/>
    </source>
</evidence>
<accession>A0A1L3I7I3</accession>
<gene>
    <name evidence="6" type="primary">tilS</name>
    <name evidence="8" type="ORF">PhaeoP97_02759</name>
</gene>
<comment type="function">
    <text evidence="6">Ligates lysine onto the cytidine present at position 34 of the AUA codon-specific tRNA(Ile) that contains the anticodon CAU, in an ATP-dependent manner. Cytidine is converted to lysidine, thus changing the amino acid specificity of the tRNA from methionine to isoleucine.</text>
</comment>
<dbReference type="AlphaFoldDB" id="A0A1L3I7I3"/>
<dbReference type="Proteomes" id="UP000183859">
    <property type="component" value="Chromosome"/>
</dbReference>
<keyword evidence="2 6" id="KW-0819">tRNA processing</keyword>
<dbReference type="CDD" id="cd01992">
    <property type="entry name" value="TilS_N"/>
    <property type="match status" value="1"/>
</dbReference>
<dbReference type="InterPro" id="IPR014729">
    <property type="entry name" value="Rossmann-like_a/b/a_fold"/>
</dbReference>
<dbReference type="GO" id="GO:0006400">
    <property type="term" value="P:tRNA modification"/>
    <property type="evidence" value="ECO:0007669"/>
    <property type="project" value="UniProtKB-UniRule"/>
</dbReference>
<organism evidence="8 9">
    <name type="scientific">Phaeobacter porticola</name>
    <dbReference type="NCBI Taxonomy" id="1844006"/>
    <lineage>
        <taxon>Bacteria</taxon>
        <taxon>Pseudomonadati</taxon>
        <taxon>Pseudomonadota</taxon>
        <taxon>Alphaproteobacteria</taxon>
        <taxon>Rhodobacterales</taxon>
        <taxon>Roseobacteraceae</taxon>
        <taxon>Phaeobacter</taxon>
    </lineage>
</organism>
<dbReference type="SUPFAM" id="SSF52402">
    <property type="entry name" value="Adenine nucleotide alpha hydrolases-like"/>
    <property type="match status" value="1"/>
</dbReference>
<dbReference type="GO" id="GO:0005737">
    <property type="term" value="C:cytoplasm"/>
    <property type="evidence" value="ECO:0007669"/>
    <property type="project" value="UniProtKB-SubCell"/>
</dbReference>
<dbReference type="HAMAP" id="MF_01161">
    <property type="entry name" value="tRNA_Ile_lys_synt"/>
    <property type="match status" value="1"/>
</dbReference>
<evidence type="ECO:0000313" key="9">
    <source>
        <dbReference type="Proteomes" id="UP000183859"/>
    </source>
</evidence>
<dbReference type="InterPro" id="IPR012094">
    <property type="entry name" value="tRNA_Ile_lys_synt"/>
</dbReference>
<dbReference type="Pfam" id="PF01171">
    <property type="entry name" value="ATP_bind_3"/>
    <property type="match status" value="1"/>
</dbReference>
<dbReference type="InterPro" id="IPR011063">
    <property type="entry name" value="TilS/TtcA_N"/>
</dbReference>
<dbReference type="STRING" id="1844006.PhaeoP97_02759"/>
<comment type="similarity">
    <text evidence="6">Belongs to the tRNA(Ile)-lysidine synthase family.</text>
</comment>
<comment type="catalytic activity">
    <reaction evidence="5 6">
        <text>cytidine(34) in tRNA(Ile2) + L-lysine + ATP = lysidine(34) in tRNA(Ile2) + AMP + diphosphate + H(+)</text>
        <dbReference type="Rhea" id="RHEA:43744"/>
        <dbReference type="Rhea" id="RHEA-COMP:10625"/>
        <dbReference type="Rhea" id="RHEA-COMP:10670"/>
        <dbReference type="ChEBI" id="CHEBI:15378"/>
        <dbReference type="ChEBI" id="CHEBI:30616"/>
        <dbReference type="ChEBI" id="CHEBI:32551"/>
        <dbReference type="ChEBI" id="CHEBI:33019"/>
        <dbReference type="ChEBI" id="CHEBI:82748"/>
        <dbReference type="ChEBI" id="CHEBI:83665"/>
        <dbReference type="ChEBI" id="CHEBI:456215"/>
        <dbReference type="EC" id="6.3.4.19"/>
    </reaction>
</comment>
<dbReference type="NCBIfam" id="TIGR02432">
    <property type="entry name" value="lysidine_TilS_N"/>
    <property type="match status" value="1"/>
</dbReference>
<evidence type="ECO:0000259" key="7">
    <source>
        <dbReference type="Pfam" id="PF01171"/>
    </source>
</evidence>
<dbReference type="PANTHER" id="PTHR43033:SF1">
    <property type="entry name" value="TRNA(ILE)-LYSIDINE SYNTHASE-RELATED"/>
    <property type="match status" value="1"/>
</dbReference>
<dbReference type="OrthoDB" id="9807403at2"/>
<keyword evidence="4 6" id="KW-0067">ATP-binding</keyword>
<feature type="binding site" evidence="6">
    <location>
        <begin position="29"/>
        <end position="34"/>
    </location>
    <ligand>
        <name>ATP</name>
        <dbReference type="ChEBI" id="CHEBI:30616"/>
    </ligand>
</feature>
<dbReference type="Gene3D" id="3.40.50.620">
    <property type="entry name" value="HUPs"/>
    <property type="match status" value="1"/>
</dbReference>
<dbReference type="PANTHER" id="PTHR43033">
    <property type="entry name" value="TRNA(ILE)-LYSIDINE SYNTHASE-RELATED"/>
    <property type="match status" value="1"/>
</dbReference>